<reference evidence="1 2" key="1">
    <citation type="submission" date="2017-11" db="EMBL/GenBank/DDBJ databases">
        <title>Draft Genome Sequence of Methylobacter psychrotolerans Sph1T, an Obligate Methanotroph from Low-Temperature Environments.</title>
        <authorList>
            <person name="Oshkin I.Y."/>
            <person name="Miroshnikov K."/>
            <person name="Belova S.E."/>
            <person name="Korzhenkov A."/>
            <person name="Toshchakov S.V."/>
            <person name="Dedysh S.N."/>
        </authorList>
    </citation>
    <scope>NUCLEOTIDE SEQUENCE [LARGE SCALE GENOMIC DNA]</scope>
    <source>
        <strain evidence="1 2">Sph1</strain>
    </source>
</reference>
<sequence>MKQQTFEPVTDAAVLREAMDMMAIGNVAVHRAQATNRALGIPNYYSIGGHVVSDRDIDSQSYRTVKE</sequence>
<accession>A0A2S5CGN0</accession>
<organism evidence="1 2">
    <name type="scientific">Methylovulum psychrotolerans</name>
    <dbReference type="NCBI Taxonomy" id="1704499"/>
    <lineage>
        <taxon>Bacteria</taxon>
        <taxon>Pseudomonadati</taxon>
        <taxon>Pseudomonadota</taxon>
        <taxon>Gammaproteobacteria</taxon>
        <taxon>Methylococcales</taxon>
        <taxon>Methylococcaceae</taxon>
        <taxon>Methylovulum</taxon>
    </lineage>
</organism>
<dbReference type="EMBL" id="PGFZ01000018">
    <property type="protein sequence ID" value="POZ49965.1"/>
    <property type="molecule type" value="Genomic_DNA"/>
</dbReference>
<gene>
    <name evidence="1" type="ORF">AADEFJLK_04245</name>
</gene>
<dbReference type="RefSeq" id="WP_103975695.1">
    <property type="nucleotide sequence ID" value="NZ_PGFZ01000018.1"/>
</dbReference>
<name>A0A2S5CGN0_9GAMM</name>
<comment type="caution">
    <text evidence="1">The sequence shown here is derived from an EMBL/GenBank/DDBJ whole genome shotgun (WGS) entry which is preliminary data.</text>
</comment>
<evidence type="ECO:0000313" key="1">
    <source>
        <dbReference type="EMBL" id="POZ49965.1"/>
    </source>
</evidence>
<dbReference type="AlphaFoldDB" id="A0A2S5CGN0"/>
<dbReference type="Proteomes" id="UP000237423">
    <property type="component" value="Unassembled WGS sequence"/>
</dbReference>
<proteinExistence type="predicted"/>
<evidence type="ECO:0000313" key="2">
    <source>
        <dbReference type="Proteomes" id="UP000237423"/>
    </source>
</evidence>
<protein>
    <submittedName>
        <fullName evidence="1">Uncharacterized protein</fullName>
    </submittedName>
</protein>